<organism evidence="2 3">
    <name type="scientific">Oryza sativa subsp. japonica</name>
    <name type="common">Rice</name>
    <dbReference type="NCBI Taxonomy" id="39947"/>
    <lineage>
        <taxon>Eukaryota</taxon>
        <taxon>Viridiplantae</taxon>
        <taxon>Streptophyta</taxon>
        <taxon>Embryophyta</taxon>
        <taxon>Tracheophyta</taxon>
        <taxon>Spermatophyta</taxon>
        <taxon>Magnoliopsida</taxon>
        <taxon>Liliopsida</taxon>
        <taxon>Poales</taxon>
        <taxon>Poaceae</taxon>
        <taxon>BOP clade</taxon>
        <taxon>Oryzoideae</taxon>
        <taxon>Oryzeae</taxon>
        <taxon>Oryzinae</taxon>
        <taxon>Oryza</taxon>
        <taxon>Oryza sativa</taxon>
    </lineage>
</organism>
<feature type="non-terminal residue" evidence="2">
    <location>
        <position position="1"/>
    </location>
</feature>
<reference evidence="2 3" key="2">
    <citation type="journal article" date="2013" name="Plant Cell Physiol.">
        <title>Rice Annotation Project Database (RAP-DB): an integrative and interactive database for rice genomics.</title>
        <authorList>
            <person name="Sakai H."/>
            <person name="Lee S.S."/>
            <person name="Tanaka T."/>
            <person name="Numa H."/>
            <person name="Kim J."/>
            <person name="Kawahara Y."/>
            <person name="Wakimoto H."/>
            <person name="Yang C.C."/>
            <person name="Iwamoto M."/>
            <person name="Abe T."/>
            <person name="Yamada Y."/>
            <person name="Muto A."/>
            <person name="Inokuchi H."/>
            <person name="Ikemura T."/>
            <person name="Matsumoto T."/>
            <person name="Sasaki T."/>
            <person name="Itoh T."/>
        </authorList>
    </citation>
    <scope>NUCLEOTIDE SEQUENCE [LARGE SCALE GENOMIC DNA]</scope>
    <source>
        <strain evidence="3">cv. Nipponbare</strain>
    </source>
</reference>
<dbReference type="PaxDb" id="39947-A0A0P0XDA3"/>
<evidence type="ECO:0000313" key="2">
    <source>
        <dbReference type="EMBL" id="BAT04331.1"/>
    </source>
</evidence>
<evidence type="ECO:0000313" key="3">
    <source>
        <dbReference type="Proteomes" id="UP000059680"/>
    </source>
</evidence>
<sequence>VELPADCSSKTTLFFLHLIRRIRSTWSKTQRLSVFPHSSKACVLTECAGDGDKAAGDDGERREEEPDEHENGNVEG</sequence>
<dbReference type="InParanoid" id="A0A0P0XDA3"/>
<gene>
    <name evidence="2" type="ordered locus">Os08g0211750</name>
    <name evidence="2" type="ORF">OSNPB_080211750</name>
</gene>
<name>A0A0P0XDA3_ORYSJ</name>
<feature type="compositionally biased region" description="Basic and acidic residues" evidence="1">
    <location>
        <begin position="50"/>
        <end position="76"/>
    </location>
</feature>
<dbReference type="Proteomes" id="UP000059680">
    <property type="component" value="Chromosome 8"/>
</dbReference>
<dbReference type="AlphaFoldDB" id="A0A0P0XDA3"/>
<reference evidence="3" key="1">
    <citation type="journal article" date="2005" name="Nature">
        <title>The map-based sequence of the rice genome.</title>
        <authorList>
            <consortium name="International rice genome sequencing project (IRGSP)"/>
            <person name="Matsumoto T."/>
            <person name="Wu J."/>
            <person name="Kanamori H."/>
            <person name="Katayose Y."/>
            <person name="Fujisawa M."/>
            <person name="Namiki N."/>
            <person name="Mizuno H."/>
            <person name="Yamamoto K."/>
            <person name="Antonio B.A."/>
            <person name="Baba T."/>
            <person name="Sakata K."/>
            <person name="Nagamura Y."/>
            <person name="Aoki H."/>
            <person name="Arikawa K."/>
            <person name="Arita K."/>
            <person name="Bito T."/>
            <person name="Chiden Y."/>
            <person name="Fujitsuka N."/>
            <person name="Fukunaka R."/>
            <person name="Hamada M."/>
            <person name="Harada C."/>
            <person name="Hayashi A."/>
            <person name="Hijishita S."/>
            <person name="Honda M."/>
            <person name="Hosokawa S."/>
            <person name="Ichikawa Y."/>
            <person name="Idonuma A."/>
            <person name="Iijima M."/>
            <person name="Ikeda M."/>
            <person name="Ikeno M."/>
            <person name="Ito K."/>
            <person name="Ito S."/>
            <person name="Ito T."/>
            <person name="Ito Y."/>
            <person name="Ito Y."/>
            <person name="Iwabuchi A."/>
            <person name="Kamiya K."/>
            <person name="Karasawa W."/>
            <person name="Kurita K."/>
            <person name="Katagiri S."/>
            <person name="Kikuta A."/>
            <person name="Kobayashi H."/>
            <person name="Kobayashi N."/>
            <person name="Machita K."/>
            <person name="Maehara T."/>
            <person name="Masukawa M."/>
            <person name="Mizubayashi T."/>
            <person name="Mukai Y."/>
            <person name="Nagasaki H."/>
            <person name="Nagata Y."/>
            <person name="Naito S."/>
            <person name="Nakashima M."/>
            <person name="Nakama Y."/>
            <person name="Nakamichi Y."/>
            <person name="Nakamura M."/>
            <person name="Meguro A."/>
            <person name="Negishi M."/>
            <person name="Ohta I."/>
            <person name="Ohta T."/>
            <person name="Okamoto M."/>
            <person name="Ono N."/>
            <person name="Saji S."/>
            <person name="Sakaguchi M."/>
            <person name="Sakai K."/>
            <person name="Shibata M."/>
            <person name="Shimokawa T."/>
            <person name="Song J."/>
            <person name="Takazaki Y."/>
            <person name="Terasawa K."/>
            <person name="Tsugane M."/>
            <person name="Tsuji K."/>
            <person name="Ueda S."/>
            <person name="Waki K."/>
            <person name="Yamagata H."/>
            <person name="Yamamoto M."/>
            <person name="Yamamoto S."/>
            <person name="Yamane H."/>
            <person name="Yoshiki S."/>
            <person name="Yoshihara R."/>
            <person name="Yukawa K."/>
            <person name="Zhong H."/>
            <person name="Yano M."/>
            <person name="Yuan Q."/>
            <person name="Ouyang S."/>
            <person name="Liu J."/>
            <person name="Jones K.M."/>
            <person name="Gansberger K."/>
            <person name="Moffat K."/>
            <person name="Hill J."/>
            <person name="Bera J."/>
            <person name="Fadrosh D."/>
            <person name="Jin S."/>
            <person name="Johri S."/>
            <person name="Kim M."/>
            <person name="Overton L."/>
            <person name="Reardon M."/>
            <person name="Tsitrin T."/>
            <person name="Vuong H."/>
            <person name="Weaver B."/>
            <person name="Ciecko A."/>
            <person name="Tallon L."/>
            <person name="Jackson J."/>
            <person name="Pai G."/>
            <person name="Aken S.V."/>
            <person name="Utterback T."/>
            <person name="Reidmuller S."/>
            <person name="Feldblyum T."/>
            <person name="Hsiao J."/>
            <person name="Zismann V."/>
            <person name="Iobst S."/>
            <person name="de Vazeille A.R."/>
            <person name="Buell C.R."/>
            <person name="Ying K."/>
            <person name="Li Y."/>
            <person name="Lu T."/>
            <person name="Huang Y."/>
            <person name="Zhao Q."/>
            <person name="Feng Q."/>
            <person name="Zhang L."/>
            <person name="Zhu J."/>
            <person name="Weng Q."/>
            <person name="Mu J."/>
            <person name="Lu Y."/>
            <person name="Fan D."/>
            <person name="Liu Y."/>
            <person name="Guan J."/>
            <person name="Zhang Y."/>
            <person name="Yu S."/>
            <person name="Liu X."/>
            <person name="Zhang Y."/>
            <person name="Hong G."/>
            <person name="Han B."/>
            <person name="Choisne N."/>
            <person name="Demange N."/>
            <person name="Orjeda G."/>
            <person name="Samain S."/>
            <person name="Cattolico L."/>
            <person name="Pelletier E."/>
            <person name="Couloux A."/>
            <person name="Segurens B."/>
            <person name="Wincker P."/>
            <person name="D'Hont A."/>
            <person name="Scarpelli C."/>
            <person name="Weissenbach J."/>
            <person name="Salanoubat M."/>
            <person name="Quetier F."/>
            <person name="Yu Y."/>
            <person name="Kim H.R."/>
            <person name="Rambo T."/>
            <person name="Currie J."/>
            <person name="Collura K."/>
            <person name="Luo M."/>
            <person name="Yang T."/>
            <person name="Ammiraju J.S.S."/>
            <person name="Engler F."/>
            <person name="Soderlund C."/>
            <person name="Wing R.A."/>
            <person name="Palmer L.E."/>
            <person name="de la Bastide M."/>
            <person name="Spiegel L."/>
            <person name="Nascimento L."/>
            <person name="Zutavern T."/>
            <person name="O'Shaughnessy A."/>
            <person name="Dike S."/>
            <person name="Dedhia N."/>
            <person name="Preston R."/>
            <person name="Balija V."/>
            <person name="McCombie W.R."/>
            <person name="Chow T."/>
            <person name="Chen H."/>
            <person name="Chung M."/>
            <person name="Chen C."/>
            <person name="Shaw J."/>
            <person name="Wu H."/>
            <person name="Hsiao K."/>
            <person name="Chao Y."/>
            <person name="Chu M."/>
            <person name="Cheng C."/>
            <person name="Hour A."/>
            <person name="Lee P."/>
            <person name="Lin S."/>
            <person name="Lin Y."/>
            <person name="Liou J."/>
            <person name="Liu S."/>
            <person name="Hsing Y."/>
            <person name="Raghuvanshi S."/>
            <person name="Mohanty A."/>
            <person name="Bharti A.K."/>
            <person name="Gaur A."/>
            <person name="Gupta V."/>
            <person name="Kumar D."/>
            <person name="Ravi V."/>
            <person name="Vij S."/>
            <person name="Kapur A."/>
            <person name="Khurana P."/>
            <person name="Khurana P."/>
            <person name="Khurana J.P."/>
            <person name="Tyagi A.K."/>
            <person name="Gaikwad K."/>
            <person name="Singh A."/>
            <person name="Dalal V."/>
            <person name="Srivastava S."/>
            <person name="Dixit A."/>
            <person name="Pal A.K."/>
            <person name="Ghazi I.A."/>
            <person name="Yadav M."/>
            <person name="Pandit A."/>
            <person name="Bhargava A."/>
            <person name="Sureshbabu K."/>
            <person name="Batra K."/>
            <person name="Sharma T.R."/>
            <person name="Mohapatra T."/>
            <person name="Singh N.K."/>
            <person name="Messing J."/>
            <person name="Nelson A.B."/>
            <person name="Fuks G."/>
            <person name="Kavchok S."/>
            <person name="Keizer G."/>
            <person name="Linton E."/>
            <person name="Llaca V."/>
            <person name="Song R."/>
            <person name="Tanyolac B."/>
            <person name="Young S."/>
            <person name="Ho-Il K."/>
            <person name="Hahn J.H."/>
            <person name="Sangsakoo G."/>
            <person name="Vanavichit A."/>
            <person name="de Mattos Luiz.A.T."/>
            <person name="Zimmer P.D."/>
            <person name="Malone G."/>
            <person name="Dellagostin O."/>
            <person name="de Oliveira A.C."/>
            <person name="Bevan M."/>
            <person name="Bancroft I."/>
            <person name="Minx P."/>
            <person name="Cordum H."/>
            <person name="Wilson R."/>
            <person name="Cheng Z."/>
            <person name="Jin W."/>
            <person name="Jiang J."/>
            <person name="Leong S.A."/>
            <person name="Iwama H."/>
            <person name="Gojobori T."/>
            <person name="Itoh T."/>
            <person name="Niimura Y."/>
            <person name="Fujii Y."/>
            <person name="Habara T."/>
            <person name="Sakai H."/>
            <person name="Sato Y."/>
            <person name="Wilson G."/>
            <person name="Kumar K."/>
            <person name="McCouch S."/>
            <person name="Juretic N."/>
            <person name="Hoen D."/>
            <person name="Wright S."/>
            <person name="Bruskiewich R."/>
            <person name="Bureau T."/>
            <person name="Miyao A."/>
            <person name="Hirochika H."/>
            <person name="Nishikawa T."/>
            <person name="Kadowaki K."/>
            <person name="Sugiura M."/>
            <person name="Burr B."/>
            <person name="Sasaki T."/>
        </authorList>
    </citation>
    <scope>NUCLEOTIDE SEQUENCE [LARGE SCALE GENOMIC DNA]</scope>
    <source>
        <strain evidence="3">cv. Nipponbare</strain>
    </source>
</reference>
<keyword evidence="3" id="KW-1185">Reference proteome</keyword>
<dbReference type="EMBL" id="AP014964">
    <property type="protein sequence ID" value="BAT04331.1"/>
    <property type="molecule type" value="Genomic_DNA"/>
</dbReference>
<accession>A0A0P0XDA3</accession>
<protein>
    <submittedName>
        <fullName evidence="2">Os08g0211750 protein</fullName>
    </submittedName>
</protein>
<evidence type="ECO:0000256" key="1">
    <source>
        <dbReference type="SAM" id="MobiDB-lite"/>
    </source>
</evidence>
<feature type="region of interest" description="Disordered" evidence="1">
    <location>
        <begin position="48"/>
        <end position="76"/>
    </location>
</feature>
<reference evidence="2 3" key="3">
    <citation type="journal article" date="2013" name="Rice">
        <title>Improvement of the Oryza sativa Nipponbare reference genome using next generation sequence and optical map data.</title>
        <authorList>
            <person name="Kawahara Y."/>
            <person name="de la Bastide M."/>
            <person name="Hamilton J.P."/>
            <person name="Kanamori H."/>
            <person name="McCombie W.R."/>
            <person name="Ouyang S."/>
            <person name="Schwartz D.C."/>
            <person name="Tanaka T."/>
            <person name="Wu J."/>
            <person name="Zhou S."/>
            <person name="Childs K.L."/>
            <person name="Davidson R.M."/>
            <person name="Lin H."/>
            <person name="Quesada-Ocampo L."/>
            <person name="Vaillancourt B."/>
            <person name="Sakai H."/>
            <person name="Lee S.S."/>
            <person name="Kim J."/>
            <person name="Numa H."/>
            <person name="Itoh T."/>
            <person name="Buell C.R."/>
            <person name="Matsumoto T."/>
        </authorList>
    </citation>
    <scope>NUCLEOTIDE SEQUENCE [LARGE SCALE GENOMIC DNA]</scope>
    <source>
        <strain evidence="3">cv. Nipponbare</strain>
    </source>
</reference>
<proteinExistence type="predicted"/>
<dbReference type="Gramene" id="Os08t0211750-01">
    <property type="protein sequence ID" value="Os08t0211750-01"/>
    <property type="gene ID" value="Os08g0211750"/>
</dbReference>